<comment type="caution">
    <text evidence="2">The sequence shown here is derived from an EMBL/GenBank/DDBJ whole genome shotgun (WGS) entry which is preliminary data.</text>
</comment>
<organism evidence="2 3">
    <name type="scientific">Trichomalopsis sarcophagae</name>
    <dbReference type="NCBI Taxonomy" id="543379"/>
    <lineage>
        <taxon>Eukaryota</taxon>
        <taxon>Metazoa</taxon>
        <taxon>Ecdysozoa</taxon>
        <taxon>Arthropoda</taxon>
        <taxon>Hexapoda</taxon>
        <taxon>Insecta</taxon>
        <taxon>Pterygota</taxon>
        <taxon>Neoptera</taxon>
        <taxon>Endopterygota</taxon>
        <taxon>Hymenoptera</taxon>
        <taxon>Apocrita</taxon>
        <taxon>Proctotrupomorpha</taxon>
        <taxon>Chalcidoidea</taxon>
        <taxon>Pteromalidae</taxon>
        <taxon>Pteromalinae</taxon>
        <taxon>Trichomalopsis</taxon>
    </lineage>
</organism>
<keyword evidence="1" id="KW-0812">Transmembrane</keyword>
<name>A0A232ENS5_9HYME</name>
<proteinExistence type="predicted"/>
<accession>A0A232ENS5</accession>
<evidence type="ECO:0000256" key="1">
    <source>
        <dbReference type="SAM" id="Phobius"/>
    </source>
</evidence>
<keyword evidence="3" id="KW-1185">Reference proteome</keyword>
<sequence length="44" mass="5366">MTIGKFHQIVTKRNQIYFLVNCKYFLFSNFFLYNALFLSKNQKP</sequence>
<feature type="transmembrane region" description="Helical" evidence="1">
    <location>
        <begin position="16"/>
        <end position="38"/>
    </location>
</feature>
<gene>
    <name evidence="2" type="ORF">TSAR_009343</name>
</gene>
<dbReference type="EMBL" id="NNAY01003099">
    <property type="protein sequence ID" value="OXU19981.1"/>
    <property type="molecule type" value="Genomic_DNA"/>
</dbReference>
<dbReference type="Proteomes" id="UP000215335">
    <property type="component" value="Unassembled WGS sequence"/>
</dbReference>
<evidence type="ECO:0000313" key="3">
    <source>
        <dbReference type="Proteomes" id="UP000215335"/>
    </source>
</evidence>
<reference evidence="2 3" key="1">
    <citation type="journal article" date="2017" name="Curr. Biol.">
        <title>The Evolution of Venom by Co-option of Single-Copy Genes.</title>
        <authorList>
            <person name="Martinson E.O."/>
            <person name="Mrinalini"/>
            <person name="Kelkar Y.D."/>
            <person name="Chang C.H."/>
            <person name="Werren J.H."/>
        </authorList>
    </citation>
    <scope>NUCLEOTIDE SEQUENCE [LARGE SCALE GENOMIC DNA]</scope>
    <source>
        <strain evidence="2 3">Alberta</strain>
        <tissue evidence="2">Whole body</tissue>
    </source>
</reference>
<evidence type="ECO:0000313" key="2">
    <source>
        <dbReference type="EMBL" id="OXU19981.1"/>
    </source>
</evidence>
<dbReference type="AlphaFoldDB" id="A0A232ENS5"/>
<protein>
    <submittedName>
        <fullName evidence="2">Uncharacterized protein</fullName>
    </submittedName>
</protein>
<keyword evidence="1" id="KW-1133">Transmembrane helix</keyword>
<keyword evidence="1" id="KW-0472">Membrane</keyword>